<accession>A0A699GH04</accession>
<comment type="caution">
    <text evidence="1">The sequence shown here is derived from an EMBL/GenBank/DDBJ whole genome shotgun (WGS) entry which is preliminary data.</text>
</comment>
<proteinExistence type="predicted"/>
<name>A0A699GH04_TANCI</name>
<sequence>MTCDFHELLNIIFQDLIDPHDSDEDIANDHLVKEELRLCWEEEEMMRCFTIFYSMDTVWFTDDIQQFIGQPGKLKCKFPWSDDYIVDRNFCLRLVCLDSARKGWLSEEHIVLWVDYMWHGRPKNANWAMERLPVILEGAILLAKKGIHHSDYSISFKLVDNVSKQGGISEGNTFHHFSILVYLGFIYNLLPRIQTFLEFSSNRQKVPRYVKVPIHLSFHHKSPHHEPIGKVGGLTEFSKR</sequence>
<evidence type="ECO:0000313" key="1">
    <source>
        <dbReference type="EMBL" id="GEU29084.1"/>
    </source>
</evidence>
<organism evidence="1">
    <name type="scientific">Tanacetum cinerariifolium</name>
    <name type="common">Dalmatian daisy</name>
    <name type="synonym">Chrysanthemum cinerariifolium</name>
    <dbReference type="NCBI Taxonomy" id="118510"/>
    <lineage>
        <taxon>Eukaryota</taxon>
        <taxon>Viridiplantae</taxon>
        <taxon>Streptophyta</taxon>
        <taxon>Embryophyta</taxon>
        <taxon>Tracheophyta</taxon>
        <taxon>Spermatophyta</taxon>
        <taxon>Magnoliopsida</taxon>
        <taxon>eudicotyledons</taxon>
        <taxon>Gunneridae</taxon>
        <taxon>Pentapetalae</taxon>
        <taxon>asterids</taxon>
        <taxon>campanulids</taxon>
        <taxon>Asterales</taxon>
        <taxon>Asteraceae</taxon>
        <taxon>Asteroideae</taxon>
        <taxon>Anthemideae</taxon>
        <taxon>Anthemidinae</taxon>
        <taxon>Tanacetum</taxon>
    </lineage>
</organism>
<reference evidence="1" key="1">
    <citation type="journal article" date="2019" name="Sci. Rep.">
        <title>Draft genome of Tanacetum cinerariifolium, the natural source of mosquito coil.</title>
        <authorList>
            <person name="Yamashiro T."/>
            <person name="Shiraishi A."/>
            <person name="Satake H."/>
            <person name="Nakayama K."/>
        </authorList>
    </citation>
    <scope>NUCLEOTIDE SEQUENCE</scope>
</reference>
<dbReference type="EMBL" id="BKCJ010000042">
    <property type="protein sequence ID" value="GEU29084.1"/>
    <property type="molecule type" value="Genomic_DNA"/>
</dbReference>
<protein>
    <submittedName>
        <fullName evidence="1">Phospholipase-like protein</fullName>
    </submittedName>
</protein>
<dbReference type="AlphaFoldDB" id="A0A699GH04"/>
<gene>
    <name evidence="1" type="ORF">Tci_001062</name>
</gene>